<dbReference type="Proteomes" id="UP000813444">
    <property type="component" value="Unassembled WGS sequence"/>
</dbReference>
<evidence type="ECO:0000313" key="7">
    <source>
        <dbReference type="Proteomes" id="UP000813444"/>
    </source>
</evidence>
<feature type="compositionally biased region" description="Basic and acidic residues" evidence="3">
    <location>
        <begin position="1"/>
        <end position="15"/>
    </location>
</feature>
<feature type="region of interest" description="Disordered" evidence="3">
    <location>
        <begin position="1"/>
        <end position="27"/>
    </location>
</feature>
<dbReference type="InterPro" id="IPR056884">
    <property type="entry name" value="NPHP3-like_N"/>
</dbReference>
<keyword evidence="7" id="KW-1185">Reference proteome</keyword>
<dbReference type="Gene3D" id="3.40.50.300">
    <property type="entry name" value="P-loop containing nucleotide triphosphate hydrolases"/>
    <property type="match status" value="1"/>
</dbReference>
<dbReference type="Pfam" id="PF17106">
    <property type="entry name" value="NACHT_sigma"/>
    <property type="match status" value="1"/>
</dbReference>
<dbReference type="SUPFAM" id="SSF48403">
    <property type="entry name" value="Ankyrin repeat"/>
    <property type="match status" value="1"/>
</dbReference>
<dbReference type="SMART" id="SM00248">
    <property type="entry name" value="ANK"/>
    <property type="match status" value="1"/>
</dbReference>
<dbReference type="InterPro" id="IPR031353">
    <property type="entry name" value="NACHT_sigma"/>
</dbReference>
<name>A0A8K0SET8_9HYPO</name>
<dbReference type="AlphaFoldDB" id="A0A8K0SET8"/>
<evidence type="ECO:0000256" key="1">
    <source>
        <dbReference type="ARBA" id="ARBA00022737"/>
    </source>
</evidence>
<dbReference type="Pfam" id="PF12796">
    <property type="entry name" value="Ank_2"/>
    <property type="match status" value="1"/>
</dbReference>
<keyword evidence="2" id="KW-0040">ANK repeat</keyword>
<evidence type="ECO:0000256" key="2">
    <source>
        <dbReference type="PROSITE-ProRule" id="PRU00023"/>
    </source>
</evidence>
<dbReference type="SUPFAM" id="SSF52540">
    <property type="entry name" value="P-loop containing nucleoside triphosphate hydrolases"/>
    <property type="match status" value="1"/>
</dbReference>
<keyword evidence="1" id="KW-0677">Repeat</keyword>
<feature type="repeat" description="ANK" evidence="2">
    <location>
        <begin position="602"/>
        <end position="623"/>
    </location>
</feature>
<dbReference type="InterPro" id="IPR036770">
    <property type="entry name" value="Ankyrin_rpt-contain_sf"/>
</dbReference>
<dbReference type="OrthoDB" id="7464126at2759"/>
<dbReference type="PANTHER" id="PTHR10039">
    <property type="entry name" value="AMELOGENIN"/>
    <property type="match status" value="1"/>
</dbReference>
<organism evidence="6 7">
    <name type="scientific">Stachybotrys elegans</name>
    <dbReference type="NCBI Taxonomy" id="80388"/>
    <lineage>
        <taxon>Eukaryota</taxon>
        <taxon>Fungi</taxon>
        <taxon>Dikarya</taxon>
        <taxon>Ascomycota</taxon>
        <taxon>Pezizomycotina</taxon>
        <taxon>Sordariomycetes</taxon>
        <taxon>Hypocreomycetidae</taxon>
        <taxon>Hypocreales</taxon>
        <taxon>Stachybotryaceae</taxon>
        <taxon>Stachybotrys</taxon>
    </lineage>
</organism>
<feature type="domain" description="Nephrocystin 3-like N-terminal" evidence="5">
    <location>
        <begin position="87"/>
        <end position="261"/>
    </location>
</feature>
<accession>A0A8K0SET8</accession>
<dbReference type="EMBL" id="JAGPNK010000023">
    <property type="protein sequence ID" value="KAH7304480.1"/>
    <property type="molecule type" value="Genomic_DNA"/>
</dbReference>
<dbReference type="Gene3D" id="1.25.40.20">
    <property type="entry name" value="Ankyrin repeat-containing domain"/>
    <property type="match status" value="1"/>
</dbReference>
<evidence type="ECO:0000256" key="3">
    <source>
        <dbReference type="SAM" id="MobiDB-lite"/>
    </source>
</evidence>
<proteinExistence type="predicted"/>
<dbReference type="InterPro" id="IPR002110">
    <property type="entry name" value="Ankyrin_rpt"/>
</dbReference>
<dbReference type="PROSITE" id="PS50297">
    <property type="entry name" value="ANK_REP_REGION"/>
    <property type="match status" value="1"/>
</dbReference>
<feature type="domain" description="NACHT-NTPase sigma" evidence="4">
    <location>
        <begin position="8"/>
        <end position="49"/>
    </location>
</feature>
<comment type="caution">
    <text evidence="6">The sequence shown here is derived from an EMBL/GenBank/DDBJ whole genome shotgun (WGS) entry which is preliminary data.</text>
</comment>
<feature type="non-terminal residue" evidence="6">
    <location>
        <position position="647"/>
    </location>
</feature>
<evidence type="ECO:0000259" key="5">
    <source>
        <dbReference type="Pfam" id="PF24883"/>
    </source>
</evidence>
<dbReference type="Pfam" id="PF24883">
    <property type="entry name" value="NPHP3_N"/>
    <property type="match status" value="1"/>
</dbReference>
<protein>
    <submittedName>
        <fullName evidence="6">Pfs NB-ARC and ankyrin-domain-containing protein</fullName>
    </submittedName>
</protein>
<dbReference type="InterPro" id="IPR027417">
    <property type="entry name" value="P-loop_NTPase"/>
</dbReference>
<gene>
    <name evidence="6" type="ORF">B0I35DRAFT_363205</name>
</gene>
<evidence type="ECO:0000259" key="4">
    <source>
        <dbReference type="Pfam" id="PF17106"/>
    </source>
</evidence>
<evidence type="ECO:0000313" key="6">
    <source>
        <dbReference type="EMBL" id="KAH7304480.1"/>
    </source>
</evidence>
<dbReference type="PROSITE" id="PS50088">
    <property type="entry name" value="ANK_REPEAT"/>
    <property type="match status" value="1"/>
</dbReference>
<dbReference type="PANTHER" id="PTHR10039:SF5">
    <property type="entry name" value="NACHT DOMAIN-CONTAINING PROTEIN"/>
    <property type="match status" value="1"/>
</dbReference>
<reference evidence="6" key="1">
    <citation type="journal article" date="2021" name="Nat. Commun.">
        <title>Genetic determinants of endophytism in the Arabidopsis root mycobiome.</title>
        <authorList>
            <person name="Mesny F."/>
            <person name="Miyauchi S."/>
            <person name="Thiergart T."/>
            <person name="Pickel B."/>
            <person name="Atanasova L."/>
            <person name="Karlsson M."/>
            <person name="Huettel B."/>
            <person name="Barry K.W."/>
            <person name="Haridas S."/>
            <person name="Chen C."/>
            <person name="Bauer D."/>
            <person name="Andreopoulos W."/>
            <person name="Pangilinan J."/>
            <person name="LaButti K."/>
            <person name="Riley R."/>
            <person name="Lipzen A."/>
            <person name="Clum A."/>
            <person name="Drula E."/>
            <person name="Henrissat B."/>
            <person name="Kohler A."/>
            <person name="Grigoriev I.V."/>
            <person name="Martin F.M."/>
            <person name="Hacquard S."/>
        </authorList>
    </citation>
    <scope>NUCLEOTIDE SEQUENCE</scope>
    <source>
        <strain evidence="6">MPI-CAGE-CH-0235</strain>
    </source>
</reference>
<sequence length="647" mass="73424">MADHSRSSDFHKDGDGPQLNAIGGGVQNNNIGDGNQFPGAVFQGVVNIGRVDCPRSSEPLLRERCLQSLAFPEMESRSKDVDTATPGTCEWLLGHDTYKSWEQSSRGLLWIKGKPGSGKSTLLRHALNRIEADKGRDNAIVLSFFFYGRGVELQRTPLGLFRSLLHQLLSQAPVALRDLVDTFEKNDKERGKLGEKWAWHLGDMQGFFQASIPKVLENRSVWLFVDALDESSNHAEMIKKLQSLLWGLPTSSQFHICFSCRHDLNFDKSGEFKICLEDENEKDISTYVRFQLSTSSTSPELRESEIPKIITEEARGLFMWARLAMEKVLELDREGKGLREIEKEIRSIPPDLHDLYHELVDQMSETEASLKLIRWICFANRSLSPDELRWALVIDATPPPQSLEECRSKDDWISNTDRMKKRVQALSRGLVEVITSSDTQVVQFIHQSVKDYFIDEGISILDQSSKPEAPTADMEGHAHYQLSRACIRYLAMEEIGQSISHERDDMTSKFPFLHYAATSWVAHTKQSETRNVPQDDLLDYFGWPSEELVKRWVRIYQKLDRDSDDCPPEDTSMIHPVSRYQLIGPLRMILKAGTGIDKRDGSGRTPLSWAAANGHEVVVKLLLGTDKADDNDGWTPLWWAARNGHEA</sequence>